<keyword evidence="2" id="KW-1005">Bacterial flagellum biogenesis</keyword>
<evidence type="ECO:0000256" key="3">
    <source>
        <dbReference type="ARBA" id="ARBA00022884"/>
    </source>
</evidence>
<dbReference type="RefSeq" id="WP_119747314.1">
    <property type="nucleotide sequence ID" value="NZ_QZCG01000004.1"/>
</dbReference>
<accession>A0A418SZX5</accession>
<dbReference type="NCBIfam" id="NF001995">
    <property type="entry name" value="PRK00794.1-1"/>
    <property type="match status" value="1"/>
</dbReference>
<comment type="caution">
    <text evidence="4">The sequence shown here is derived from an EMBL/GenBank/DDBJ whole genome shotgun (WGS) entry which is preliminary data.</text>
</comment>
<gene>
    <name evidence="4" type="primary">flbT</name>
    <name evidence="4" type="ORF">D3P04_07045</name>
</gene>
<proteinExistence type="predicted"/>
<sequence length="144" mass="15991">MSGLTLKLNPNERILINGAVIENGARRTSFTIKTPNTHILRLKDAIHPDDAKTPVSRACYIAQLLIAGTTDPDRGRKQLIIAIEQLSQVFDDRDSRILLSAASEHAVANNAYRAMRKLKELLPREARLFAAQDQHDPVRRSSAG</sequence>
<evidence type="ECO:0000256" key="1">
    <source>
        <dbReference type="ARBA" id="ARBA00022491"/>
    </source>
</evidence>
<keyword evidence="5" id="KW-1185">Reference proteome</keyword>
<evidence type="ECO:0000256" key="2">
    <source>
        <dbReference type="ARBA" id="ARBA00022795"/>
    </source>
</evidence>
<dbReference type="EMBL" id="QZCG01000004">
    <property type="protein sequence ID" value="RJE86479.1"/>
    <property type="molecule type" value="Genomic_DNA"/>
</dbReference>
<keyword evidence="4" id="KW-0282">Flagellum</keyword>
<reference evidence="5" key="1">
    <citation type="submission" date="2018-09" db="EMBL/GenBank/DDBJ databases">
        <title>Acidovorax cavernicola nov. sp. isolated from Gruta de las Maravillas (Aracena, Spain).</title>
        <authorList>
            <person name="Jurado V."/>
            <person name="Gutierrez-Patricio S."/>
            <person name="Gonzalez-Pimentel J.L."/>
            <person name="Miller A.Z."/>
            <person name="Laiz L."/>
            <person name="Saiz-Jimenez C."/>
        </authorList>
    </citation>
    <scope>NUCLEOTIDE SEQUENCE [LARGE SCALE GENOMIC DNA]</scope>
    <source>
        <strain evidence="5">1011MAR3C25</strain>
    </source>
</reference>
<dbReference type="GO" id="GO:0048027">
    <property type="term" value="F:mRNA 5'-UTR binding"/>
    <property type="evidence" value="ECO:0007669"/>
    <property type="project" value="InterPro"/>
</dbReference>
<organism evidence="4 5">
    <name type="scientific">Paracoccus onubensis</name>
    <dbReference type="NCBI Taxonomy" id="1675788"/>
    <lineage>
        <taxon>Bacteria</taxon>
        <taxon>Pseudomonadati</taxon>
        <taxon>Pseudomonadota</taxon>
        <taxon>Alphaproteobacteria</taxon>
        <taxon>Rhodobacterales</taxon>
        <taxon>Paracoccaceae</taxon>
        <taxon>Paracoccus</taxon>
    </lineage>
</organism>
<keyword evidence="1" id="KW-0678">Repressor</keyword>
<dbReference type="GO" id="GO:1902209">
    <property type="term" value="P:negative regulation of bacterial-type flagellum assembly"/>
    <property type="evidence" value="ECO:0007669"/>
    <property type="project" value="InterPro"/>
</dbReference>
<dbReference type="Proteomes" id="UP000284202">
    <property type="component" value="Unassembled WGS sequence"/>
</dbReference>
<keyword evidence="3" id="KW-0694">RNA-binding</keyword>
<evidence type="ECO:0000313" key="4">
    <source>
        <dbReference type="EMBL" id="RJE86479.1"/>
    </source>
</evidence>
<dbReference type="AlphaFoldDB" id="A0A418SZX5"/>
<evidence type="ECO:0000313" key="5">
    <source>
        <dbReference type="Proteomes" id="UP000284202"/>
    </source>
</evidence>
<dbReference type="Pfam" id="PF07378">
    <property type="entry name" value="FlbT"/>
    <property type="match status" value="1"/>
</dbReference>
<dbReference type="GO" id="GO:0044781">
    <property type="term" value="P:bacterial-type flagellum organization"/>
    <property type="evidence" value="ECO:0007669"/>
    <property type="project" value="UniProtKB-KW"/>
</dbReference>
<name>A0A418SZX5_9RHOB</name>
<dbReference type="GO" id="GO:0006402">
    <property type="term" value="P:mRNA catabolic process"/>
    <property type="evidence" value="ECO:0007669"/>
    <property type="project" value="InterPro"/>
</dbReference>
<keyword evidence="4" id="KW-0966">Cell projection</keyword>
<dbReference type="InterPro" id="IPR009967">
    <property type="entry name" value="Flagellum_FlbT"/>
</dbReference>
<protein>
    <submittedName>
        <fullName evidence="4">Flagellar biosynthesis repressor FlbT</fullName>
    </submittedName>
</protein>
<keyword evidence="4" id="KW-0969">Cilium</keyword>
<dbReference type="OrthoDB" id="8561314at2"/>